<dbReference type="AlphaFoldDB" id="A0A7J8SC09"/>
<keyword evidence="8" id="KW-1185">Reference proteome</keyword>
<keyword evidence="5" id="KW-0408">Iron</keyword>
<protein>
    <submittedName>
        <fullName evidence="7">Uncharacterized protein</fullName>
    </submittedName>
</protein>
<dbReference type="InterPro" id="IPR001128">
    <property type="entry name" value="Cyt_P450"/>
</dbReference>
<evidence type="ECO:0000256" key="1">
    <source>
        <dbReference type="ARBA" id="ARBA00010617"/>
    </source>
</evidence>
<gene>
    <name evidence="7" type="ORF">Godav_009095</name>
</gene>
<comment type="similarity">
    <text evidence="1">Belongs to the cytochrome P450 family.</text>
</comment>
<sequence>TRNTNIHSTLLLVNAWAIHRDPSIWEDPTEFKPEMFEGSSEEKEGSKFLPFGLAVGFIGTCAAIQWFEWEKVGSATSFVQGYAIGGSVFSTA</sequence>
<name>A0A7J8SC09_GOSDV</name>
<proteinExistence type="inferred from homology"/>
<dbReference type="PANTHER" id="PTHR47947:SF13">
    <property type="entry name" value="CYTOCHROME P450, FAMILY 81, SUBFAMILY K, POLYPEPTIDE 1-RELATED"/>
    <property type="match status" value="1"/>
</dbReference>
<feature type="non-terminal residue" evidence="7">
    <location>
        <position position="1"/>
    </location>
</feature>
<evidence type="ECO:0000256" key="3">
    <source>
        <dbReference type="ARBA" id="ARBA00022723"/>
    </source>
</evidence>
<dbReference type="GO" id="GO:0004497">
    <property type="term" value="F:monooxygenase activity"/>
    <property type="evidence" value="ECO:0007669"/>
    <property type="project" value="UniProtKB-KW"/>
</dbReference>
<keyword evidence="3" id="KW-0479">Metal-binding</keyword>
<comment type="caution">
    <text evidence="7">The sequence shown here is derived from an EMBL/GenBank/DDBJ whole genome shotgun (WGS) entry which is preliminary data.</text>
</comment>
<dbReference type="GO" id="GO:0020037">
    <property type="term" value="F:heme binding"/>
    <property type="evidence" value="ECO:0007669"/>
    <property type="project" value="InterPro"/>
</dbReference>
<evidence type="ECO:0000256" key="5">
    <source>
        <dbReference type="ARBA" id="ARBA00023004"/>
    </source>
</evidence>
<evidence type="ECO:0000313" key="8">
    <source>
        <dbReference type="Proteomes" id="UP000593561"/>
    </source>
</evidence>
<organism evidence="7 8">
    <name type="scientific">Gossypium davidsonii</name>
    <name type="common">Davidson's cotton</name>
    <name type="synonym">Gossypium klotzschianum subsp. davidsonii</name>
    <dbReference type="NCBI Taxonomy" id="34287"/>
    <lineage>
        <taxon>Eukaryota</taxon>
        <taxon>Viridiplantae</taxon>
        <taxon>Streptophyta</taxon>
        <taxon>Embryophyta</taxon>
        <taxon>Tracheophyta</taxon>
        <taxon>Spermatophyta</taxon>
        <taxon>Magnoliopsida</taxon>
        <taxon>eudicotyledons</taxon>
        <taxon>Gunneridae</taxon>
        <taxon>Pentapetalae</taxon>
        <taxon>rosids</taxon>
        <taxon>malvids</taxon>
        <taxon>Malvales</taxon>
        <taxon>Malvaceae</taxon>
        <taxon>Malvoideae</taxon>
        <taxon>Gossypium</taxon>
    </lineage>
</organism>
<dbReference type="GO" id="GO:0016705">
    <property type="term" value="F:oxidoreductase activity, acting on paired donors, with incorporation or reduction of molecular oxygen"/>
    <property type="evidence" value="ECO:0007669"/>
    <property type="project" value="InterPro"/>
</dbReference>
<dbReference type="InterPro" id="IPR036396">
    <property type="entry name" value="Cyt_P450_sf"/>
</dbReference>
<keyword evidence="2" id="KW-0349">Heme</keyword>
<evidence type="ECO:0000256" key="2">
    <source>
        <dbReference type="ARBA" id="ARBA00022617"/>
    </source>
</evidence>
<dbReference type="EMBL" id="JABFAC010000009">
    <property type="protein sequence ID" value="MBA0623644.1"/>
    <property type="molecule type" value="Genomic_DNA"/>
</dbReference>
<evidence type="ECO:0000313" key="7">
    <source>
        <dbReference type="EMBL" id="MBA0623644.1"/>
    </source>
</evidence>
<keyword evidence="4" id="KW-0560">Oxidoreductase</keyword>
<dbReference type="Proteomes" id="UP000593561">
    <property type="component" value="Unassembled WGS sequence"/>
</dbReference>
<dbReference type="SUPFAM" id="SSF48264">
    <property type="entry name" value="Cytochrome P450"/>
    <property type="match status" value="1"/>
</dbReference>
<reference evidence="7 8" key="1">
    <citation type="journal article" date="2019" name="Genome Biol. Evol.">
        <title>Insights into the evolution of the New World diploid cottons (Gossypium, subgenus Houzingenia) based on genome sequencing.</title>
        <authorList>
            <person name="Grover C.E."/>
            <person name="Arick M.A. 2nd"/>
            <person name="Thrash A."/>
            <person name="Conover J.L."/>
            <person name="Sanders W.S."/>
            <person name="Peterson D.G."/>
            <person name="Frelichowski J.E."/>
            <person name="Scheffler J.A."/>
            <person name="Scheffler B.E."/>
            <person name="Wendel J.F."/>
        </authorList>
    </citation>
    <scope>NUCLEOTIDE SEQUENCE [LARGE SCALE GENOMIC DNA]</scope>
    <source>
        <strain evidence="7">27</strain>
        <tissue evidence="7">Leaf</tissue>
    </source>
</reference>
<dbReference type="Pfam" id="PF00067">
    <property type="entry name" value="p450"/>
    <property type="match status" value="1"/>
</dbReference>
<dbReference type="GO" id="GO:0005506">
    <property type="term" value="F:iron ion binding"/>
    <property type="evidence" value="ECO:0007669"/>
    <property type="project" value="InterPro"/>
</dbReference>
<evidence type="ECO:0000256" key="6">
    <source>
        <dbReference type="ARBA" id="ARBA00023033"/>
    </source>
</evidence>
<evidence type="ECO:0000256" key="4">
    <source>
        <dbReference type="ARBA" id="ARBA00023002"/>
    </source>
</evidence>
<dbReference type="Gene3D" id="1.10.630.10">
    <property type="entry name" value="Cytochrome P450"/>
    <property type="match status" value="1"/>
</dbReference>
<accession>A0A7J8SC09</accession>
<dbReference type="InterPro" id="IPR050651">
    <property type="entry name" value="Plant_Cytochrome_P450_Monoox"/>
</dbReference>
<dbReference type="PANTHER" id="PTHR47947">
    <property type="entry name" value="CYTOCHROME P450 82C3-RELATED"/>
    <property type="match status" value="1"/>
</dbReference>
<keyword evidence="6" id="KW-0503">Monooxygenase</keyword>